<dbReference type="Proteomes" id="UP000189800">
    <property type="component" value="Unassembled WGS sequence"/>
</dbReference>
<reference evidence="2 3" key="1">
    <citation type="submission" date="2017-02" db="EMBL/GenBank/DDBJ databases">
        <title>Draft genome sequence of Moraxella pluranimalium CCUG 54913T type strain.</title>
        <authorList>
            <person name="Salva-Serra F."/>
            <person name="Engstrom-Jakobsson H."/>
            <person name="Thorell K."/>
            <person name="Jaen-Luchoro D."/>
            <person name="Gonzales-Siles L."/>
            <person name="Karlsson R."/>
            <person name="Yazdan S."/>
            <person name="Boulund F."/>
            <person name="Johnning A."/>
            <person name="Engstrand L."/>
            <person name="Kristiansson E."/>
            <person name="Moore E."/>
        </authorList>
    </citation>
    <scope>NUCLEOTIDE SEQUENCE [LARGE SCALE GENOMIC DNA]</scope>
    <source>
        <strain evidence="2 3">CCUG 54913</strain>
    </source>
</reference>
<protein>
    <submittedName>
        <fullName evidence="2">Uncharacterized protein</fullName>
    </submittedName>
</protein>
<dbReference type="STRING" id="470453.B0680_00510"/>
<dbReference type="AlphaFoldDB" id="A0A1T0CVA6"/>
<keyword evidence="1" id="KW-0812">Transmembrane</keyword>
<keyword evidence="3" id="KW-1185">Reference proteome</keyword>
<gene>
    <name evidence="2" type="ORF">B0680_00510</name>
</gene>
<accession>A0A1T0CVA6</accession>
<organism evidence="2 3">
    <name type="scientific">Moraxella pluranimalium</name>
    <dbReference type="NCBI Taxonomy" id="470453"/>
    <lineage>
        <taxon>Bacteria</taxon>
        <taxon>Pseudomonadati</taxon>
        <taxon>Pseudomonadota</taxon>
        <taxon>Gammaproteobacteria</taxon>
        <taxon>Moraxellales</taxon>
        <taxon>Moraxellaceae</taxon>
        <taxon>Moraxella</taxon>
    </lineage>
</organism>
<keyword evidence="1" id="KW-1133">Transmembrane helix</keyword>
<keyword evidence="1" id="KW-0472">Membrane</keyword>
<dbReference type="EMBL" id="MUYU01000002">
    <property type="protein sequence ID" value="OOS26300.1"/>
    <property type="molecule type" value="Genomic_DNA"/>
</dbReference>
<name>A0A1T0CVA6_9GAMM</name>
<sequence length="195" mass="21763">MRPSDKTAITLDIAIMPSRVSLGLWLGVIVAVWLICLAVGMAWWQWLILLLVSTATTWHYYRTRHAISHISCTHYDGVWLLGTSSASNHKHLPHPSHQPINQSANLATKHSFNLPNLPNPSNPPNPKPSAPSKPLIYQAYLNDCHLVNLGLTQVIVLQFFTILPKKSGLTVVLFADQITADEFAKLSALARWAYR</sequence>
<dbReference type="OrthoDB" id="6649059at2"/>
<proteinExistence type="predicted"/>
<evidence type="ECO:0000313" key="2">
    <source>
        <dbReference type="EMBL" id="OOS26300.1"/>
    </source>
</evidence>
<dbReference type="RefSeq" id="WP_078253099.1">
    <property type="nucleotide sequence ID" value="NZ_MUYU01000002.1"/>
</dbReference>
<evidence type="ECO:0000256" key="1">
    <source>
        <dbReference type="SAM" id="Phobius"/>
    </source>
</evidence>
<evidence type="ECO:0000313" key="3">
    <source>
        <dbReference type="Proteomes" id="UP000189800"/>
    </source>
</evidence>
<comment type="caution">
    <text evidence="2">The sequence shown here is derived from an EMBL/GenBank/DDBJ whole genome shotgun (WGS) entry which is preliminary data.</text>
</comment>
<feature type="transmembrane region" description="Helical" evidence="1">
    <location>
        <begin position="20"/>
        <end position="37"/>
    </location>
</feature>